<proteinExistence type="predicted"/>
<dbReference type="SUPFAM" id="SSF56672">
    <property type="entry name" value="DNA/RNA polymerases"/>
    <property type="match status" value="1"/>
</dbReference>
<dbReference type="InterPro" id="IPR043502">
    <property type="entry name" value="DNA/RNA_pol_sf"/>
</dbReference>
<protein>
    <submittedName>
        <fullName evidence="1">DNA directed RNA polymerase</fullName>
    </submittedName>
</protein>
<sequence>MSIQIEEELNQEEKYNKNQLLPRLFEIAEEIIDTVDKPTTLDKKLLSKIIGYLMLYKQLVPNVFVGLLFNTLKDPQAISDALDKATDEDYIDWDGTKFITKYVPSKEQQKILDMYCYPLPLYIKPAMVHKNQEDGYHMKLNTGVVLKSNIKEDVNLDYINQENSVELELNEYAVNNNTNSWHADMNKGMNKAMFDRFNNAQQEVLKEYKDRAFYLTWKYDRRGRSYSQGYHINIQSNDYGKSLINFKHKEIIKN</sequence>
<reference evidence="1" key="1">
    <citation type="journal article" date="2021" name="Proc. Natl. Acad. Sci. U.S.A.">
        <title>A Catalog of Tens of Thousands of Viruses from Human Metagenomes Reveals Hidden Associations with Chronic Diseases.</title>
        <authorList>
            <person name="Tisza M.J."/>
            <person name="Buck C.B."/>
        </authorList>
    </citation>
    <scope>NUCLEOTIDE SEQUENCE</scope>
    <source>
        <strain evidence="1">CtIKM86</strain>
    </source>
</reference>
<accession>A0A8S5SMP9</accession>
<evidence type="ECO:0000313" key="1">
    <source>
        <dbReference type="EMBL" id="DAF52238.1"/>
    </source>
</evidence>
<organism evidence="1">
    <name type="scientific">Podoviridae sp. ctIKM86</name>
    <dbReference type="NCBI Taxonomy" id="2827729"/>
    <lineage>
        <taxon>Viruses</taxon>
        <taxon>Duplodnaviria</taxon>
        <taxon>Heunggongvirae</taxon>
        <taxon>Uroviricota</taxon>
        <taxon>Caudoviricetes</taxon>
    </lineage>
</organism>
<dbReference type="EMBL" id="BK032631">
    <property type="protein sequence ID" value="DAF52238.1"/>
    <property type="molecule type" value="Genomic_DNA"/>
</dbReference>
<name>A0A8S5SMP9_9CAUD</name>